<dbReference type="Gene3D" id="3.30.420.40">
    <property type="match status" value="2"/>
</dbReference>
<dbReference type="GeneID" id="94847288"/>
<sequence>MNLLECEPPIVIDTGSLNTRVGTGGYEKPEVTFLTSSLARPGTTPINHGIIQNWDDLTTIFRKIFTTDVKQETSSTPVVLTSTSNAPDSQRIKLAEIFFETYSTPFFAIENSCTLNLFGSDKKTGLFIEIGEGITDIAPFYEGFGLERGNICSKLAGLSVTKYLQKILHKNQKMYIDNIPSLREIKEQYCYAWSDQPPAAQEISTGRINLRLKDELAKCSDFLFHPHMFGAQAKGVHQMIYDSIMSVEAGMRGQLLNNIYIGGGATLMKGFKERLDIELKALLGETPFQVHVPEIFENTAWFGGSIFSSVDQFEKSAISGKEYLDEGASAAYRKHHKQFTQPPF</sequence>
<reference evidence="2" key="1">
    <citation type="submission" date="2016-10" db="EMBL/GenBank/DDBJ databases">
        <authorList>
            <person name="Benchimol M."/>
            <person name="Almeida L.G."/>
            <person name="Vasconcelos A.T."/>
            <person name="Perreira-Neves A."/>
            <person name="Rosa I.A."/>
            <person name="Tasca T."/>
            <person name="Bogo M.R."/>
            <person name="de Souza W."/>
        </authorList>
    </citation>
    <scope>NUCLEOTIDE SEQUENCE [LARGE SCALE GENOMIC DNA]</scope>
    <source>
        <strain evidence="2">K</strain>
    </source>
</reference>
<dbReference type="RefSeq" id="XP_068347576.1">
    <property type="nucleotide sequence ID" value="XM_068512584.1"/>
</dbReference>
<evidence type="ECO:0000313" key="2">
    <source>
        <dbReference type="EMBL" id="OHS94439.1"/>
    </source>
</evidence>
<dbReference type="CDD" id="cd10169">
    <property type="entry name" value="ASKHA_NBD_actin-like"/>
    <property type="match status" value="1"/>
</dbReference>
<dbReference type="OrthoDB" id="6220758at2759"/>
<proteinExistence type="inferred from homology"/>
<comment type="caution">
    <text evidence="2">The sequence shown here is derived from an EMBL/GenBank/DDBJ whole genome shotgun (WGS) entry which is preliminary data.</text>
</comment>
<gene>
    <name evidence="2" type="primary">ACT1</name>
    <name evidence="2" type="ORF">TRFO_39340</name>
</gene>
<dbReference type="AlphaFoldDB" id="A0A1J4J868"/>
<protein>
    <submittedName>
        <fullName evidence="2">Actin</fullName>
    </submittedName>
</protein>
<dbReference type="SUPFAM" id="SSF53067">
    <property type="entry name" value="Actin-like ATPase domain"/>
    <property type="match status" value="2"/>
</dbReference>
<dbReference type="EMBL" id="MLAK01001316">
    <property type="protein sequence ID" value="OHS94439.1"/>
    <property type="molecule type" value="Genomic_DNA"/>
</dbReference>
<dbReference type="InterPro" id="IPR004000">
    <property type="entry name" value="Actin"/>
</dbReference>
<dbReference type="PANTHER" id="PTHR11937">
    <property type="entry name" value="ACTIN"/>
    <property type="match status" value="1"/>
</dbReference>
<dbReference type="Proteomes" id="UP000179807">
    <property type="component" value="Unassembled WGS sequence"/>
</dbReference>
<evidence type="ECO:0000256" key="1">
    <source>
        <dbReference type="RuleBase" id="RU000487"/>
    </source>
</evidence>
<dbReference type="VEuPathDB" id="TrichDB:TRFO_39340"/>
<dbReference type="PRINTS" id="PR00190">
    <property type="entry name" value="ACTIN"/>
</dbReference>
<organism evidence="2 3">
    <name type="scientific">Tritrichomonas foetus</name>
    <dbReference type="NCBI Taxonomy" id="1144522"/>
    <lineage>
        <taxon>Eukaryota</taxon>
        <taxon>Metamonada</taxon>
        <taxon>Parabasalia</taxon>
        <taxon>Tritrichomonadida</taxon>
        <taxon>Tritrichomonadidae</taxon>
        <taxon>Tritrichomonas</taxon>
    </lineage>
</organism>
<name>A0A1J4J868_9EUKA</name>
<dbReference type="SMART" id="SM00268">
    <property type="entry name" value="ACTIN"/>
    <property type="match status" value="1"/>
</dbReference>
<accession>A0A1J4J868</accession>
<dbReference type="Pfam" id="PF00022">
    <property type="entry name" value="Actin"/>
    <property type="match status" value="2"/>
</dbReference>
<evidence type="ECO:0000313" key="3">
    <source>
        <dbReference type="Proteomes" id="UP000179807"/>
    </source>
</evidence>
<dbReference type="InterPro" id="IPR043129">
    <property type="entry name" value="ATPase_NBD"/>
</dbReference>
<keyword evidence="3" id="KW-1185">Reference proteome</keyword>
<comment type="similarity">
    <text evidence="1">Belongs to the actin family.</text>
</comment>
<dbReference type="Gene3D" id="3.90.640.10">
    <property type="entry name" value="Actin, Chain A, domain 4"/>
    <property type="match status" value="1"/>
</dbReference>